<gene>
    <name evidence="7" type="primary">LOC112691246</name>
</gene>
<dbReference type="PROSITE" id="PS50082">
    <property type="entry name" value="WD_REPEATS_2"/>
    <property type="match status" value="2"/>
</dbReference>
<dbReference type="InterPro" id="IPR051179">
    <property type="entry name" value="WD_repeat_multifunction"/>
</dbReference>
<evidence type="ECO:0000256" key="1">
    <source>
        <dbReference type="ARBA" id="ARBA00022574"/>
    </source>
</evidence>
<dbReference type="PANTHER" id="PTHR19857">
    <property type="entry name" value="MITOCHONDRIAL DIVISION PROTEIN 1-RELATED"/>
    <property type="match status" value="1"/>
</dbReference>
<keyword evidence="3" id="KW-0647">Proteasome</keyword>
<protein>
    <submittedName>
        <fullName evidence="7">Proteasomal ATPase-associated factor 1-like isoform X1</fullName>
    </submittedName>
</protein>
<comment type="similarity">
    <text evidence="4">Belongs to the WD repeat PAAF1/RPN14 family.</text>
</comment>
<dbReference type="GeneID" id="112691246"/>
<evidence type="ECO:0000313" key="7">
    <source>
        <dbReference type="RefSeq" id="XP_025421191.1"/>
    </source>
</evidence>
<evidence type="ECO:0000256" key="2">
    <source>
        <dbReference type="ARBA" id="ARBA00022737"/>
    </source>
</evidence>
<dbReference type="InterPro" id="IPR015943">
    <property type="entry name" value="WD40/YVTN_repeat-like_dom_sf"/>
</dbReference>
<dbReference type="PROSITE" id="PS50294">
    <property type="entry name" value="WD_REPEATS_REGION"/>
    <property type="match status" value="2"/>
</dbReference>
<keyword evidence="6" id="KW-1185">Reference proteome</keyword>
<dbReference type="Proteomes" id="UP000694846">
    <property type="component" value="Unplaced"/>
</dbReference>
<reference evidence="7" key="1">
    <citation type="submission" date="2025-08" db="UniProtKB">
        <authorList>
            <consortium name="RefSeq"/>
        </authorList>
    </citation>
    <scope>IDENTIFICATION</scope>
    <source>
        <tissue evidence="7">Whole body</tissue>
    </source>
</reference>
<dbReference type="SMART" id="SM00320">
    <property type="entry name" value="WD40"/>
    <property type="match status" value="6"/>
</dbReference>
<keyword evidence="2" id="KW-0677">Repeat</keyword>
<keyword evidence="1 5" id="KW-0853">WD repeat</keyword>
<dbReference type="GO" id="GO:0000502">
    <property type="term" value="C:proteasome complex"/>
    <property type="evidence" value="ECO:0007669"/>
    <property type="project" value="UniProtKB-KW"/>
</dbReference>
<evidence type="ECO:0000313" key="6">
    <source>
        <dbReference type="Proteomes" id="UP000694846"/>
    </source>
</evidence>
<dbReference type="RefSeq" id="XP_025421191.1">
    <property type="nucleotide sequence ID" value="XM_025565406.1"/>
</dbReference>
<dbReference type="InterPro" id="IPR001680">
    <property type="entry name" value="WD40_rpt"/>
</dbReference>
<accession>A0A8B8GF18</accession>
<name>A0A8B8GF18_9HEMI</name>
<dbReference type="OrthoDB" id="27537at2759"/>
<sequence length="399" mass="44234">MNFKRCITMNECSMYIQHDWEECIRSIGNKVWISVKQRNNPSIHGHLVCKSLKVNGLPIIQGTNGFEVESVSSYAIQVKQTSCTLVTLLSPYRVFKDVHNTSITSMDVIGNQCVTASDSVLKIWNSLDYEKEKEITMTGHYGDIYCCRWFPSVKVVLSCGADLRIKIWSADTGECAATLTGHTKAVTDLAIVDRGRNIISVSKDGTAKLWHVASGKVIDDLVKFNPTTFINCCSINSPKNINLGERDIPAFEIEVGTDDKCILVGCENGILAFIGVYSRKTLATNDLDSPINACYLNDNAQVFIGCNDGRVIWMNEQLVIKHCVYDTNSPVRCLCLFKELVVCGHGDGSCVLRSTSGKKAYLTGTNADPIYDVCTDTRFLYTASRDGAIRKYLPELLLN</sequence>
<dbReference type="InterPro" id="IPR036322">
    <property type="entry name" value="WD40_repeat_dom_sf"/>
</dbReference>
<feature type="repeat" description="WD" evidence="5">
    <location>
        <begin position="137"/>
        <end position="178"/>
    </location>
</feature>
<evidence type="ECO:0000256" key="5">
    <source>
        <dbReference type="PROSITE-ProRule" id="PRU00221"/>
    </source>
</evidence>
<dbReference type="Pfam" id="PF00400">
    <property type="entry name" value="WD40"/>
    <property type="match status" value="2"/>
</dbReference>
<feature type="repeat" description="WD" evidence="5">
    <location>
        <begin position="179"/>
        <end position="220"/>
    </location>
</feature>
<organism evidence="6 7">
    <name type="scientific">Sipha flava</name>
    <name type="common">yellow sugarcane aphid</name>
    <dbReference type="NCBI Taxonomy" id="143950"/>
    <lineage>
        <taxon>Eukaryota</taxon>
        <taxon>Metazoa</taxon>
        <taxon>Ecdysozoa</taxon>
        <taxon>Arthropoda</taxon>
        <taxon>Hexapoda</taxon>
        <taxon>Insecta</taxon>
        <taxon>Pterygota</taxon>
        <taxon>Neoptera</taxon>
        <taxon>Paraneoptera</taxon>
        <taxon>Hemiptera</taxon>
        <taxon>Sternorrhyncha</taxon>
        <taxon>Aphidomorpha</taxon>
        <taxon>Aphidoidea</taxon>
        <taxon>Aphididae</taxon>
        <taxon>Sipha</taxon>
    </lineage>
</organism>
<dbReference type="PANTHER" id="PTHR19857:SF19">
    <property type="entry name" value="26S PROTEASOME REGULATORY SUBUNIT RPN14"/>
    <property type="match status" value="1"/>
</dbReference>
<proteinExistence type="inferred from homology"/>
<dbReference type="SUPFAM" id="SSF50978">
    <property type="entry name" value="WD40 repeat-like"/>
    <property type="match status" value="1"/>
</dbReference>
<dbReference type="AlphaFoldDB" id="A0A8B8GF18"/>
<evidence type="ECO:0000256" key="4">
    <source>
        <dbReference type="ARBA" id="ARBA00038321"/>
    </source>
</evidence>
<dbReference type="Gene3D" id="2.130.10.10">
    <property type="entry name" value="YVTN repeat-like/Quinoprotein amine dehydrogenase"/>
    <property type="match status" value="2"/>
</dbReference>
<evidence type="ECO:0000256" key="3">
    <source>
        <dbReference type="ARBA" id="ARBA00022942"/>
    </source>
</evidence>